<comment type="caution">
    <text evidence="1">The sequence shown here is derived from an EMBL/GenBank/DDBJ whole genome shotgun (WGS) entry which is preliminary data.</text>
</comment>
<dbReference type="Proteomes" id="UP001597545">
    <property type="component" value="Unassembled WGS sequence"/>
</dbReference>
<keyword evidence="2" id="KW-1185">Reference proteome</keyword>
<accession>A0ABW5KLM2</accession>
<reference evidence="2" key="1">
    <citation type="journal article" date="2019" name="Int. J. Syst. Evol. Microbiol.">
        <title>The Global Catalogue of Microorganisms (GCM) 10K type strain sequencing project: providing services to taxonomists for standard genome sequencing and annotation.</title>
        <authorList>
            <consortium name="The Broad Institute Genomics Platform"/>
            <consortium name="The Broad Institute Genome Sequencing Center for Infectious Disease"/>
            <person name="Wu L."/>
            <person name="Ma J."/>
        </authorList>
    </citation>
    <scope>NUCLEOTIDE SEQUENCE [LARGE SCALE GENOMIC DNA]</scope>
    <source>
        <strain evidence="2">KCTC 42662</strain>
    </source>
</reference>
<evidence type="ECO:0000313" key="1">
    <source>
        <dbReference type="EMBL" id="MFD2549240.1"/>
    </source>
</evidence>
<evidence type="ECO:0008006" key="3">
    <source>
        <dbReference type="Google" id="ProtNLM"/>
    </source>
</evidence>
<gene>
    <name evidence="1" type="ORF">ACFSR5_16450</name>
</gene>
<organism evidence="1 2">
    <name type="scientific">Sphingobacterium suaedae</name>
    <dbReference type="NCBI Taxonomy" id="1686402"/>
    <lineage>
        <taxon>Bacteria</taxon>
        <taxon>Pseudomonadati</taxon>
        <taxon>Bacteroidota</taxon>
        <taxon>Sphingobacteriia</taxon>
        <taxon>Sphingobacteriales</taxon>
        <taxon>Sphingobacteriaceae</taxon>
        <taxon>Sphingobacterium</taxon>
    </lineage>
</organism>
<dbReference type="RefSeq" id="WP_380905558.1">
    <property type="nucleotide sequence ID" value="NZ_JBHUEG010000012.1"/>
</dbReference>
<evidence type="ECO:0000313" key="2">
    <source>
        <dbReference type="Proteomes" id="UP001597545"/>
    </source>
</evidence>
<name>A0ABW5KLM2_9SPHI</name>
<dbReference type="EMBL" id="JBHULR010000015">
    <property type="protein sequence ID" value="MFD2549240.1"/>
    <property type="molecule type" value="Genomic_DNA"/>
</dbReference>
<protein>
    <recommendedName>
        <fullName evidence="3">Ribbon-helix-helix protein, CopG family</fullName>
    </recommendedName>
</protein>
<sequence length="136" mass="15638">MGKKLCSREILVDERRTRRCVVKWSREEFGVLEQLAMYVHKSRSEVIRQLVLSNARCMLVDIPTALNTLDRIGVQQAPIATDIKEIARMFHRLEAEKIVDPQLGSLVTSVLSEHVRLQKSLHTAIRKLIRLIGGRR</sequence>
<proteinExistence type="predicted"/>